<name>A0AB37APU8_9BURK</name>
<evidence type="ECO:0000313" key="2">
    <source>
        <dbReference type="EMBL" id="PRE45653.1"/>
    </source>
</evidence>
<feature type="compositionally biased region" description="Gly residues" evidence="1">
    <location>
        <begin position="30"/>
        <end position="48"/>
    </location>
</feature>
<accession>A0AB37APU8</accession>
<organism evidence="2 3">
    <name type="scientific">Burkholderia multivorans</name>
    <dbReference type="NCBI Taxonomy" id="87883"/>
    <lineage>
        <taxon>Bacteria</taxon>
        <taxon>Pseudomonadati</taxon>
        <taxon>Pseudomonadota</taxon>
        <taxon>Betaproteobacteria</taxon>
        <taxon>Burkholderiales</taxon>
        <taxon>Burkholderiaceae</taxon>
        <taxon>Burkholderia</taxon>
        <taxon>Burkholderia cepacia complex</taxon>
    </lineage>
</organism>
<proteinExistence type="predicted"/>
<protein>
    <submittedName>
        <fullName evidence="2">Uncharacterized protein</fullName>
    </submittedName>
</protein>
<dbReference type="EMBL" id="PVFR01000057">
    <property type="protein sequence ID" value="PRE45653.1"/>
    <property type="molecule type" value="Genomic_DNA"/>
</dbReference>
<feature type="region of interest" description="Disordered" evidence="1">
    <location>
        <begin position="30"/>
        <end position="50"/>
    </location>
</feature>
<reference evidence="2 3" key="1">
    <citation type="submission" date="2018-03" db="EMBL/GenBank/DDBJ databases">
        <authorList>
            <person name="Nguyen K."/>
            <person name="Fouts D."/>
            <person name="Sutton G."/>
        </authorList>
    </citation>
    <scope>NUCLEOTIDE SEQUENCE [LARGE SCALE GENOMIC DNA]</scope>
    <source>
        <strain evidence="2 3">AU14328</strain>
    </source>
</reference>
<dbReference type="AlphaFoldDB" id="A0AB37APU8"/>
<comment type="caution">
    <text evidence="2">The sequence shown here is derived from an EMBL/GenBank/DDBJ whole genome shotgun (WGS) entry which is preliminary data.</text>
</comment>
<sequence length="60" mass="5463">MLALAALVSSLGGCCLPPYCGGWGEPGSGIGGRGGQGGPGGRGGGGSQGAIVVPHLSALS</sequence>
<evidence type="ECO:0000256" key="1">
    <source>
        <dbReference type="SAM" id="MobiDB-lite"/>
    </source>
</evidence>
<gene>
    <name evidence="2" type="ORF">C6P99_18525</name>
</gene>
<evidence type="ECO:0000313" key="3">
    <source>
        <dbReference type="Proteomes" id="UP000237811"/>
    </source>
</evidence>
<dbReference type="Proteomes" id="UP000237811">
    <property type="component" value="Unassembled WGS sequence"/>
</dbReference>